<proteinExistence type="predicted"/>
<dbReference type="OrthoDB" id="6508802at2"/>
<geneLocation type="plasmid" evidence="1 2">
    <name>unnamed2</name>
</geneLocation>
<keyword evidence="2" id="KW-1185">Reference proteome</keyword>
<sequence length="65" mass="7513">MTYCIDDCIINPQGGTVYAVVQNNDYANRMMEYIPMLANVKIVWDIPSRVEKRDTYLIVGYSEFA</sequence>
<accession>A0A2L1UZ58</accession>
<keyword evidence="1" id="KW-0614">Plasmid</keyword>
<reference evidence="2" key="1">
    <citation type="submission" date="2017-01" db="EMBL/GenBank/DDBJ databases">
        <title>Genome sequence of Rouxiella sp. ERMR1:05.</title>
        <authorList>
            <person name="Kumar R."/>
            <person name="Singh D."/>
            <person name="Kumar S."/>
        </authorList>
    </citation>
    <scope>NUCLEOTIDE SEQUENCE [LARGE SCALE GENOMIC DNA]</scope>
    <source>
        <strain evidence="2">ERMR1:05</strain>
        <plasmid evidence="2">unnamed2</plasmid>
    </source>
</reference>
<name>A0A2L1UZ58_9GAMM</name>
<dbReference type="Proteomes" id="UP000239197">
    <property type="component" value="Plasmid unnamed2"/>
</dbReference>
<dbReference type="AlphaFoldDB" id="A0A2L1UZ58"/>
<organism evidence="1 2">
    <name type="scientific">Rahnella sikkimica</name>
    <dbReference type="NCBI Taxonomy" id="1805933"/>
    <lineage>
        <taxon>Bacteria</taxon>
        <taxon>Pseudomonadati</taxon>
        <taxon>Pseudomonadota</taxon>
        <taxon>Gammaproteobacteria</taxon>
        <taxon>Enterobacterales</taxon>
        <taxon>Yersiniaceae</taxon>
        <taxon>Rahnella</taxon>
    </lineage>
</organism>
<dbReference type="KEGG" id="rox:BV494_24925"/>
<evidence type="ECO:0000313" key="2">
    <source>
        <dbReference type="Proteomes" id="UP000239197"/>
    </source>
</evidence>
<gene>
    <name evidence="1" type="ORF">BV494_24925</name>
</gene>
<protein>
    <submittedName>
        <fullName evidence="1">Uncharacterized protein</fullName>
    </submittedName>
</protein>
<dbReference type="EMBL" id="CP019064">
    <property type="protein sequence ID" value="AVF38128.1"/>
    <property type="molecule type" value="Genomic_DNA"/>
</dbReference>
<evidence type="ECO:0000313" key="1">
    <source>
        <dbReference type="EMBL" id="AVF38128.1"/>
    </source>
</evidence>